<name>A0AAV8WI09_9CUCU</name>
<dbReference type="Proteomes" id="UP001162156">
    <property type="component" value="Unassembled WGS sequence"/>
</dbReference>
<comment type="caution">
    <text evidence="1">Lacks conserved residue(s) required for the propagation of feature annotation.</text>
</comment>
<comment type="caution">
    <text evidence="3">The sequence shown here is derived from an EMBL/GenBank/DDBJ whole genome shotgun (WGS) entry which is preliminary data.</text>
</comment>
<reference evidence="3" key="1">
    <citation type="journal article" date="2023" name="Insect Mol. Biol.">
        <title>Genome sequencing provides insights into the evolution of gene families encoding plant cell wall-degrading enzymes in longhorned beetles.</title>
        <authorList>
            <person name="Shin N.R."/>
            <person name="Okamura Y."/>
            <person name="Kirsch R."/>
            <person name="Pauchet Y."/>
        </authorList>
    </citation>
    <scope>NUCLEOTIDE SEQUENCE</scope>
    <source>
        <strain evidence="3">RBIC_L_NR</strain>
    </source>
</reference>
<dbReference type="GO" id="GO:0003774">
    <property type="term" value="F:cytoskeletal motor activity"/>
    <property type="evidence" value="ECO:0007669"/>
    <property type="project" value="InterPro"/>
</dbReference>
<dbReference type="Gene3D" id="1.20.120.720">
    <property type="entry name" value="Myosin VI head, motor domain, U50 subdomain"/>
    <property type="match status" value="1"/>
</dbReference>
<protein>
    <recommendedName>
        <fullName evidence="2">Myosin motor domain-containing protein</fullName>
    </recommendedName>
</protein>
<keyword evidence="1" id="KW-0009">Actin-binding</keyword>
<keyword evidence="1" id="KW-0518">Myosin</keyword>
<proteinExistence type="inferred from homology"/>
<evidence type="ECO:0000259" key="2">
    <source>
        <dbReference type="PROSITE" id="PS51456"/>
    </source>
</evidence>
<feature type="domain" description="Myosin motor" evidence="2">
    <location>
        <begin position="1"/>
        <end position="78"/>
    </location>
</feature>
<dbReference type="InterPro" id="IPR027417">
    <property type="entry name" value="P-loop_NTPase"/>
</dbReference>
<dbReference type="GO" id="GO:0005524">
    <property type="term" value="F:ATP binding"/>
    <property type="evidence" value="ECO:0007669"/>
    <property type="project" value="InterPro"/>
</dbReference>
<dbReference type="EMBL" id="JANEYF010005926">
    <property type="protein sequence ID" value="KAJ8926334.1"/>
    <property type="molecule type" value="Genomic_DNA"/>
</dbReference>
<dbReference type="InterPro" id="IPR001609">
    <property type="entry name" value="Myosin_head_motor_dom-like"/>
</dbReference>
<dbReference type="GO" id="GO:0016459">
    <property type="term" value="C:myosin complex"/>
    <property type="evidence" value="ECO:0007669"/>
    <property type="project" value="UniProtKB-KW"/>
</dbReference>
<keyword evidence="4" id="KW-1185">Reference proteome</keyword>
<dbReference type="GO" id="GO:0003779">
    <property type="term" value="F:actin binding"/>
    <property type="evidence" value="ECO:0007669"/>
    <property type="project" value="UniProtKB-KW"/>
</dbReference>
<dbReference type="PROSITE" id="PS51456">
    <property type="entry name" value="MYOSIN_MOTOR"/>
    <property type="match status" value="1"/>
</dbReference>
<gene>
    <name evidence="3" type="ORF">NQ314_021319</name>
</gene>
<organism evidence="3 4">
    <name type="scientific">Rhamnusium bicolor</name>
    <dbReference type="NCBI Taxonomy" id="1586634"/>
    <lineage>
        <taxon>Eukaryota</taxon>
        <taxon>Metazoa</taxon>
        <taxon>Ecdysozoa</taxon>
        <taxon>Arthropoda</taxon>
        <taxon>Hexapoda</taxon>
        <taxon>Insecta</taxon>
        <taxon>Pterygota</taxon>
        <taxon>Neoptera</taxon>
        <taxon>Endopterygota</taxon>
        <taxon>Coleoptera</taxon>
        <taxon>Polyphaga</taxon>
        <taxon>Cucujiformia</taxon>
        <taxon>Chrysomeloidea</taxon>
        <taxon>Cerambycidae</taxon>
        <taxon>Lepturinae</taxon>
        <taxon>Rhagiini</taxon>
        <taxon>Rhamnusium</taxon>
    </lineage>
</organism>
<dbReference type="Gene3D" id="1.10.10.820">
    <property type="match status" value="1"/>
</dbReference>
<dbReference type="AlphaFoldDB" id="A0AAV8WI09"/>
<dbReference type="SUPFAM" id="SSF52540">
    <property type="entry name" value="P-loop containing nucleoside triphosphate hydrolases"/>
    <property type="match status" value="1"/>
</dbReference>
<accession>A0AAV8WI09</accession>
<evidence type="ECO:0000313" key="3">
    <source>
        <dbReference type="EMBL" id="KAJ8926334.1"/>
    </source>
</evidence>
<evidence type="ECO:0000313" key="4">
    <source>
        <dbReference type="Proteomes" id="UP001162156"/>
    </source>
</evidence>
<keyword evidence="1" id="KW-0505">Motor protein</keyword>
<sequence length="78" mass="8860">MNKEQRRKVTWKIFMTKKDFNAVKKALTALDFTDLEQTDMFSIISAILHLGNIGFSEDEGISTILKPEVVDTVSKVVK</sequence>
<evidence type="ECO:0000256" key="1">
    <source>
        <dbReference type="PROSITE-ProRule" id="PRU00782"/>
    </source>
</evidence>
<comment type="similarity">
    <text evidence="1">Belongs to the TRAFAC class myosin-kinesin ATPase superfamily. Myosin family.</text>
</comment>